<reference evidence="1" key="1">
    <citation type="submission" date="2025-08" db="UniProtKB">
        <authorList>
            <consortium name="Ensembl"/>
        </authorList>
    </citation>
    <scope>IDENTIFICATION</scope>
</reference>
<reference evidence="1" key="2">
    <citation type="submission" date="2025-09" db="UniProtKB">
        <authorList>
            <consortium name="Ensembl"/>
        </authorList>
    </citation>
    <scope>IDENTIFICATION</scope>
</reference>
<protein>
    <submittedName>
        <fullName evidence="1">Uncharacterized protein</fullName>
    </submittedName>
</protein>
<accession>A0A8C5YWP5</accession>
<keyword evidence="2" id="KW-1185">Reference proteome</keyword>
<evidence type="ECO:0000313" key="2">
    <source>
        <dbReference type="Proteomes" id="UP000694407"/>
    </source>
</evidence>
<dbReference type="AlphaFoldDB" id="A0A8C5YWP5"/>
<dbReference type="Proteomes" id="UP000694407">
    <property type="component" value="Unplaced"/>
</dbReference>
<organism evidence="1 2">
    <name type="scientific">Marmota marmota marmota</name>
    <name type="common">Alpine marmot</name>
    <dbReference type="NCBI Taxonomy" id="9994"/>
    <lineage>
        <taxon>Eukaryota</taxon>
        <taxon>Metazoa</taxon>
        <taxon>Chordata</taxon>
        <taxon>Craniata</taxon>
        <taxon>Vertebrata</taxon>
        <taxon>Euteleostomi</taxon>
        <taxon>Mammalia</taxon>
        <taxon>Eutheria</taxon>
        <taxon>Euarchontoglires</taxon>
        <taxon>Glires</taxon>
        <taxon>Rodentia</taxon>
        <taxon>Sciuromorpha</taxon>
        <taxon>Sciuridae</taxon>
        <taxon>Xerinae</taxon>
        <taxon>Marmotini</taxon>
        <taxon>Marmota</taxon>
    </lineage>
</organism>
<dbReference type="Ensembl" id="ENSMMMT00000007032.1">
    <property type="protein sequence ID" value="ENSMMMP00000006192.1"/>
    <property type="gene ID" value="ENSMMMG00000005554.1"/>
</dbReference>
<sequence>MNQEDTYNLNSPISNDEIQDAIRSLPTKKSPGPDLETLPREGLIKFAKKQMMLLQKAKLRRKSCQGFILSHIEKQHLFGGKMTK</sequence>
<name>A0A8C5YWP5_MARMA</name>
<proteinExistence type="predicted"/>
<evidence type="ECO:0000313" key="1">
    <source>
        <dbReference type="Ensembl" id="ENSMMMP00000006192.1"/>
    </source>
</evidence>